<reference evidence="1 2" key="1">
    <citation type="journal article" date="2020" name="Phytopathology">
        <title>Genome Sequence Resources of Colletotrichum truncatum, C. plurivorum, C. musicola, and C. sojae: Four Species Pathogenic to Soybean (Glycine max).</title>
        <authorList>
            <person name="Rogerio F."/>
            <person name="Boufleur T.R."/>
            <person name="Ciampi-Guillardi M."/>
            <person name="Sukno S.A."/>
            <person name="Thon M.R."/>
            <person name="Massola Junior N.S."/>
            <person name="Baroncelli R."/>
        </authorList>
    </citation>
    <scope>NUCLEOTIDE SEQUENCE [LARGE SCALE GENOMIC DNA]</scope>
    <source>
        <strain evidence="1 2">LFN0009</strain>
    </source>
</reference>
<protein>
    <submittedName>
        <fullName evidence="1">Uncharacterized protein</fullName>
    </submittedName>
</protein>
<gene>
    <name evidence="1" type="ORF">CSOJ01_00550</name>
</gene>
<evidence type="ECO:0000313" key="2">
    <source>
        <dbReference type="Proteomes" id="UP000652219"/>
    </source>
</evidence>
<comment type="caution">
    <text evidence="1">The sequence shown here is derived from an EMBL/GenBank/DDBJ whole genome shotgun (WGS) entry which is preliminary data.</text>
</comment>
<keyword evidence="2" id="KW-1185">Reference proteome</keyword>
<organism evidence="1 2">
    <name type="scientific">Colletotrichum sojae</name>
    <dbReference type="NCBI Taxonomy" id="2175907"/>
    <lineage>
        <taxon>Eukaryota</taxon>
        <taxon>Fungi</taxon>
        <taxon>Dikarya</taxon>
        <taxon>Ascomycota</taxon>
        <taxon>Pezizomycotina</taxon>
        <taxon>Sordariomycetes</taxon>
        <taxon>Hypocreomycetidae</taxon>
        <taxon>Glomerellales</taxon>
        <taxon>Glomerellaceae</taxon>
        <taxon>Colletotrichum</taxon>
        <taxon>Colletotrichum orchidearum species complex</taxon>
    </lineage>
</organism>
<dbReference type="EMBL" id="WIGN01000004">
    <property type="protein sequence ID" value="KAF6820706.1"/>
    <property type="molecule type" value="Genomic_DNA"/>
</dbReference>
<dbReference type="Proteomes" id="UP000652219">
    <property type="component" value="Unassembled WGS sequence"/>
</dbReference>
<evidence type="ECO:0000313" key="1">
    <source>
        <dbReference type="EMBL" id="KAF6820706.1"/>
    </source>
</evidence>
<proteinExistence type="predicted"/>
<accession>A0A8H6JXW6</accession>
<name>A0A8H6JXW6_9PEZI</name>
<dbReference type="AlphaFoldDB" id="A0A8H6JXW6"/>
<sequence length="111" mass="12295">MLLKRLAQKRLPIQQTGHQVTALHPGRGVSLITKAGHWDDLASPQSRAAAFPVLSIAVACTAGPSTGRTKVLTYSFERSGGWASRRRARRLAIIVHWGRFQRFNRLMPAPL</sequence>